<dbReference type="EMBL" id="LJIG01009153">
    <property type="protein sequence ID" value="KRT83649.1"/>
    <property type="molecule type" value="Genomic_DNA"/>
</dbReference>
<comment type="subcellular location">
    <subcellularLocation>
        <location evidence="3">Endoplasmic reticulum membrane</location>
        <topology evidence="3">Peripheral membrane protein</topology>
    </subcellularLocation>
    <subcellularLocation>
        <location evidence="2">Microsome membrane</location>
        <topology evidence="2">Peripheral membrane protein</topology>
    </subcellularLocation>
</comment>
<dbReference type="PROSITE" id="PS00086">
    <property type="entry name" value="CYTOCHROME_P450"/>
    <property type="match status" value="1"/>
</dbReference>
<dbReference type="InterPro" id="IPR001128">
    <property type="entry name" value="Cyt_P450"/>
</dbReference>
<gene>
    <name evidence="15" type="ORF">AMK59_3728</name>
</gene>
<evidence type="ECO:0000256" key="8">
    <source>
        <dbReference type="ARBA" id="ARBA00022848"/>
    </source>
</evidence>
<evidence type="ECO:0000256" key="1">
    <source>
        <dbReference type="ARBA" id="ARBA00001971"/>
    </source>
</evidence>
<dbReference type="GO" id="GO:0004497">
    <property type="term" value="F:monooxygenase activity"/>
    <property type="evidence" value="ECO:0007669"/>
    <property type="project" value="UniProtKB-KW"/>
</dbReference>
<comment type="cofactor">
    <cofactor evidence="1 13">
        <name>heme</name>
        <dbReference type="ChEBI" id="CHEBI:30413"/>
    </cofactor>
</comment>
<dbReference type="Pfam" id="PF00067">
    <property type="entry name" value="p450"/>
    <property type="match status" value="1"/>
</dbReference>
<dbReference type="AlphaFoldDB" id="A0A0T6B8I6"/>
<evidence type="ECO:0000256" key="7">
    <source>
        <dbReference type="ARBA" id="ARBA00022824"/>
    </source>
</evidence>
<dbReference type="InterPro" id="IPR036396">
    <property type="entry name" value="Cyt_P450_sf"/>
</dbReference>
<dbReference type="PRINTS" id="PR00385">
    <property type="entry name" value="P450"/>
</dbReference>
<dbReference type="PANTHER" id="PTHR24292:SF100">
    <property type="entry name" value="CYTOCHROME P450 6A16, ISOFORM B-RELATED"/>
    <property type="match status" value="1"/>
</dbReference>
<evidence type="ECO:0000256" key="14">
    <source>
        <dbReference type="RuleBase" id="RU000461"/>
    </source>
</evidence>
<evidence type="ECO:0000313" key="16">
    <source>
        <dbReference type="Proteomes" id="UP000051574"/>
    </source>
</evidence>
<keyword evidence="10 13" id="KW-0408">Iron</keyword>
<dbReference type="InterPro" id="IPR017972">
    <property type="entry name" value="Cyt_P450_CS"/>
</dbReference>
<dbReference type="GO" id="GO:0016705">
    <property type="term" value="F:oxidoreductase activity, acting on paired donors, with incorporation or reduction of molecular oxygen"/>
    <property type="evidence" value="ECO:0007669"/>
    <property type="project" value="InterPro"/>
</dbReference>
<evidence type="ECO:0000256" key="3">
    <source>
        <dbReference type="ARBA" id="ARBA00004406"/>
    </source>
</evidence>
<proteinExistence type="inferred from homology"/>
<dbReference type="FunFam" id="1.10.630.10:FF:000042">
    <property type="entry name" value="Cytochrome P450"/>
    <property type="match status" value="1"/>
</dbReference>
<dbReference type="CDD" id="cd11056">
    <property type="entry name" value="CYP6-like"/>
    <property type="match status" value="1"/>
</dbReference>
<dbReference type="InterPro" id="IPR050476">
    <property type="entry name" value="Insect_CytP450_Detox"/>
</dbReference>
<comment type="similarity">
    <text evidence="4 14">Belongs to the cytochrome P450 family.</text>
</comment>
<evidence type="ECO:0000256" key="6">
    <source>
        <dbReference type="ARBA" id="ARBA00022723"/>
    </source>
</evidence>
<keyword evidence="12" id="KW-0472">Membrane</keyword>
<evidence type="ECO:0000256" key="11">
    <source>
        <dbReference type="ARBA" id="ARBA00023033"/>
    </source>
</evidence>
<evidence type="ECO:0000256" key="10">
    <source>
        <dbReference type="ARBA" id="ARBA00023004"/>
    </source>
</evidence>
<dbReference type="OrthoDB" id="2789670at2759"/>
<dbReference type="GO" id="GO:0005789">
    <property type="term" value="C:endoplasmic reticulum membrane"/>
    <property type="evidence" value="ECO:0007669"/>
    <property type="project" value="UniProtKB-SubCell"/>
</dbReference>
<keyword evidence="6 13" id="KW-0479">Metal-binding</keyword>
<feature type="binding site" description="axial binding residue" evidence="13">
    <location>
        <position position="440"/>
    </location>
    <ligand>
        <name>heme</name>
        <dbReference type="ChEBI" id="CHEBI:30413"/>
    </ligand>
    <ligandPart>
        <name>Fe</name>
        <dbReference type="ChEBI" id="CHEBI:18248"/>
    </ligandPart>
</feature>
<evidence type="ECO:0000256" key="12">
    <source>
        <dbReference type="ARBA" id="ARBA00023136"/>
    </source>
</evidence>
<keyword evidence="8" id="KW-0492">Microsome</keyword>
<keyword evidence="11 14" id="KW-0503">Monooxygenase</keyword>
<comment type="caution">
    <text evidence="15">The sequence shown here is derived from an EMBL/GenBank/DDBJ whole genome shotgun (WGS) entry which is preliminary data.</text>
</comment>
<evidence type="ECO:0000256" key="13">
    <source>
        <dbReference type="PIRSR" id="PIRSR602401-1"/>
    </source>
</evidence>
<evidence type="ECO:0000256" key="5">
    <source>
        <dbReference type="ARBA" id="ARBA00022617"/>
    </source>
</evidence>
<dbReference type="Gene3D" id="1.10.630.10">
    <property type="entry name" value="Cytochrome P450"/>
    <property type="match status" value="1"/>
</dbReference>
<evidence type="ECO:0000313" key="15">
    <source>
        <dbReference type="EMBL" id="KRT83649.1"/>
    </source>
</evidence>
<name>A0A0T6B8I6_9SCAR</name>
<dbReference type="Proteomes" id="UP000051574">
    <property type="component" value="Unassembled WGS sequence"/>
</dbReference>
<organism evidence="15 16">
    <name type="scientific">Oryctes borbonicus</name>
    <dbReference type="NCBI Taxonomy" id="1629725"/>
    <lineage>
        <taxon>Eukaryota</taxon>
        <taxon>Metazoa</taxon>
        <taxon>Ecdysozoa</taxon>
        <taxon>Arthropoda</taxon>
        <taxon>Hexapoda</taxon>
        <taxon>Insecta</taxon>
        <taxon>Pterygota</taxon>
        <taxon>Neoptera</taxon>
        <taxon>Endopterygota</taxon>
        <taxon>Coleoptera</taxon>
        <taxon>Polyphaga</taxon>
        <taxon>Scarabaeiformia</taxon>
        <taxon>Scarabaeidae</taxon>
        <taxon>Dynastinae</taxon>
        <taxon>Oryctes</taxon>
    </lineage>
</organism>
<evidence type="ECO:0000256" key="2">
    <source>
        <dbReference type="ARBA" id="ARBA00004174"/>
    </source>
</evidence>
<accession>A0A0T6B8I6</accession>
<keyword evidence="7" id="KW-0256">Endoplasmic reticulum</keyword>
<dbReference type="GO" id="GO:0005506">
    <property type="term" value="F:iron ion binding"/>
    <property type="evidence" value="ECO:0007669"/>
    <property type="project" value="InterPro"/>
</dbReference>
<keyword evidence="5 13" id="KW-0349">Heme</keyword>
<protein>
    <submittedName>
        <fullName evidence="15">Cytochrome P450</fullName>
    </submittedName>
</protein>
<dbReference type="PANTHER" id="PTHR24292">
    <property type="entry name" value="CYTOCHROME P450"/>
    <property type="match status" value="1"/>
</dbReference>
<keyword evidence="9 14" id="KW-0560">Oxidoreductase</keyword>
<evidence type="ECO:0000256" key="4">
    <source>
        <dbReference type="ARBA" id="ARBA00010617"/>
    </source>
</evidence>
<dbReference type="GO" id="GO:0020037">
    <property type="term" value="F:heme binding"/>
    <property type="evidence" value="ECO:0007669"/>
    <property type="project" value="InterPro"/>
</dbReference>
<reference evidence="15 16" key="1">
    <citation type="submission" date="2015-09" db="EMBL/GenBank/DDBJ databases">
        <title>Draft genome of the scarab beetle Oryctes borbonicus.</title>
        <authorList>
            <person name="Meyer J.M."/>
            <person name="Markov G.V."/>
            <person name="Baskaran P."/>
            <person name="Herrmann M."/>
            <person name="Sommer R.J."/>
            <person name="Roedelsperger C."/>
        </authorList>
    </citation>
    <scope>NUCLEOTIDE SEQUENCE [LARGE SCALE GENOMIC DNA]</scope>
    <source>
        <strain evidence="15">OB123</strain>
        <tissue evidence="15">Whole animal</tissue>
    </source>
</reference>
<keyword evidence="16" id="KW-1185">Reference proteome</keyword>
<sequence>MFVLIAVLSIICASAYLYFKHSFAYWRKKKVPYIEPAIPFGNLETPWSIPLVNQCLNYYKTFKKRGDKHGGIFILSKPIYMPVDPEFVKNVLIKDFHYFTDRGLYYNEEKQPQIGNLFFIEGQRWKNLRQKLTPTFTSGKMKMMFNTMLSCAQPLNKAIERMAMDREVFDAKDLVARFTTDVIGSCAFGIDCDSFENPHSDFRRYGDMMFAESPAKVIRNLIAFSYKDLAKKFGILNMDKDIAEFFTKVATDTYSYRKKNNIKRNDFMQLLMEMKDESHEEMSTLNMNEFIAQVILFFIAGFDTSSATLSFCLFSLASNLDIQEKLREEIKHVLKKHDGKITYDSIQDMKYMDQVLNETMRMYPIAPILGRICTEDYRVPSTDVVIEKGTEVFISPWGLQRDPDYFPDPDKFDPERFSDENKTNIVPGTYLPFGEGPRICIGLRFAMMQMKMCLAVLMKDFEFSVNSRTKVPLELGFGFIISVKGGIWLNV</sequence>
<dbReference type="PRINTS" id="PR00463">
    <property type="entry name" value="EP450I"/>
</dbReference>
<evidence type="ECO:0000256" key="9">
    <source>
        <dbReference type="ARBA" id="ARBA00023002"/>
    </source>
</evidence>
<dbReference type="SUPFAM" id="SSF48264">
    <property type="entry name" value="Cytochrome P450"/>
    <property type="match status" value="1"/>
</dbReference>
<dbReference type="InterPro" id="IPR002401">
    <property type="entry name" value="Cyt_P450_E_grp-I"/>
</dbReference>
<feature type="non-terminal residue" evidence="15">
    <location>
        <position position="491"/>
    </location>
</feature>